<evidence type="ECO:0000313" key="3">
    <source>
        <dbReference type="Proteomes" id="UP000255024"/>
    </source>
</evidence>
<keyword evidence="3" id="KW-1185">Reference proteome</keyword>
<gene>
    <name evidence="2" type="ORF">NCTC11179_02155</name>
</gene>
<sequence length="140" mass="16229">MEAKIFQEIPLKDRLQYIKDNAAASETKTYQRQLDKEEVIKLQNEYAQKAIELNIAEEELKRHRESFKAVAKPLKVELSTLMQGIRTSSEEITEEVYLLADMDDQMMGYYNAEGELIYSRPLLAKERQFSITSSAMSKVN</sequence>
<dbReference type="RefSeq" id="WP_115091517.1">
    <property type="nucleotide sequence ID" value="NZ_CP068107.1"/>
</dbReference>
<dbReference type="AlphaFoldDB" id="A0A378RNR5"/>
<evidence type="ECO:0000256" key="1">
    <source>
        <dbReference type="SAM" id="Coils"/>
    </source>
</evidence>
<accession>A0A378RNR5</accession>
<proteinExistence type="predicted"/>
<dbReference type="Proteomes" id="UP000255024">
    <property type="component" value="Unassembled WGS sequence"/>
</dbReference>
<name>A0A378RNR5_MYROD</name>
<protein>
    <submittedName>
        <fullName evidence="2">Uncharacterized protein</fullName>
    </submittedName>
</protein>
<keyword evidence="1" id="KW-0175">Coiled coil</keyword>
<feature type="coiled-coil region" evidence="1">
    <location>
        <begin position="39"/>
        <end position="66"/>
    </location>
</feature>
<organism evidence="2 3">
    <name type="scientific">Myroides odoratus</name>
    <name type="common">Flavobacterium odoratum</name>
    <dbReference type="NCBI Taxonomy" id="256"/>
    <lineage>
        <taxon>Bacteria</taxon>
        <taxon>Pseudomonadati</taxon>
        <taxon>Bacteroidota</taxon>
        <taxon>Flavobacteriia</taxon>
        <taxon>Flavobacteriales</taxon>
        <taxon>Flavobacteriaceae</taxon>
        <taxon>Myroides</taxon>
    </lineage>
</organism>
<reference evidence="2 3" key="1">
    <citation type="submission" date="2018-06" db="EMBL/GenBank/DDBJ databases">
        <authorList>
            <consortium name="Pathogen Informatics"/>
            <person name="Doyle S."/>
        </authorList>
    </citation>
    <scope>NUCLEOTIDE SEQUENCE [LARGE SCALE GENOMIC DNA]</scope>
    <source>
        <strain evidence="2 3">NCTC11179</strain>
    </source>
</reference>
<dbReference type="EMBL" id="UGQL01000001">
    <property type="protein sequence ID" value="STZ28604.1"/>
    <property type="molecule type" value="Genomic_DNA"/>
</dbReference>
<evidence type="ECO:0000313" key="2">
    <source>
        <dbReference type="EMBL" id="STZ28604.1"/>
    </source>
</evidence>